<evidence type="ECO:0000256" key="2">
    <source>
        <dbReference type="ARBA" id="ARBA00022670"/>
    </source>
</evidence>
<accession>A0A518GD65</accession>
<dbReference type="GO" id="GO:0008237">
    <property type="term" value="F:metallopeptidase activity"/>
    <property type="evidence" value="ECO:0007669"/>
    <property type="project" value="UniProtKB-KW"/>
</dbReference>
<keyword evidence="2" id="KW-0645">Protease</keyword>
<organism evidence="5 6">
    <name type="scientific">Aureliella helgolandensis</name>
    <dbReference type="NCBI Taxonomy" id="2527968"/>
    <lineage>
        <taxon>Bacteria</taxon>
        <taxon>Pseudomonadati</taxon>
        <taxon>Planctomycetota</taxon>
        <taxon>Planctomycetia</taxon>
        <taxon>Pirellulales</taxon>
        <taxon>Pirellulaceae</taxon>
        <taxon>Aureliella</taxon>
    </lineage>
</organism>
<sequence length="664" mass="75043">MKTQSEHSESDRSLTEQYRALAEIVCARLAKNERVRRSLPGGGRLRFDRQLPFLCLYRGPDHSLPDSTSKLITTEAAYLFASGAAEHHAGISHLVGAIGAAMQEHFGMFLLLEITSMDCCENHYERRPSFVIDSPDATAIPSTLQALNEALQSITIAGKQAVVTIANQRTPLRSALPDLEISRTPHVEHGCFSLRLAVHPIFRDSTTGVVFPIVLQALRWKLATAIRKAVGEFIGSESKEERLHFDAWGPSALVKAARLIDQQLCEVSESFDFLLQVTPTNIKEAWEGFKDSGYRELPPLQYRYLPYHPSQLKRQLFAIEIERIEDPTLAHLFWEKQAELDRQLTALRDLHLPESSLTDNPNPSLFLLSSLQLYGRPDESLVDLATEILQKLSGGSQEHSRRSKRLDCVKATELVAHAHEEIDHYHSRMSEFNATVELADSIAAGIMVSQHRLLIDRSLSLPRRRVEPLLHHEIGTHLLTYFNGRCQPFRQLYAGLAGYEELQEGLAVLSEFLVGGLTRHRLRTLAARVLAVHWMASGRSFAWLFAQLNQTHGFSQRQAFSTALRVFRGGGYAKDLIYLRGLRDLLTYLASGHDVEPLYVGKIGLRHVPFIQELRRRGIVTPPRILPRFLEDELVRKRLEECRGKSILDLIEDHLQPEKTGTLK</sequence>
<protein>
    <recommendedName>
        <fullName evidence="7">Flavohemoglobin expression-modulating QEGLA motif protein</fullName>
    </recommendedName>
</protein>
<dbReference type="EMBL" id="CP036298">
    <property type="protein sequence ID" value="QDV26545.1"/>
    <property type="molecule type" value="Genomic_DNA"/>
</dbReference>
<dbReference type="SMART" id="SM01154">
    <property type="entry name" value="DUF1704"/>
    <property type="match status" value="1"/>
</dbReference>
<proteinExistence type="predicted"/>
<evidence type="ECO:0000256" key="4">
    <source>
        <dbReference type="ARBA" id="ARBA00023049"/>
    </source>
</evidence>
<evidence type="ECO:0000256" key="3">
    <source>
        <dbReference type="ARBA" id="ARBA00022801"/>
    </source>
</evidence>
<dbReference type="KEGG" id="ahel:Q31a_49190"/>
<evidence type="ECO:0000313" key="6">
    <source>
        <dbReference type="Proteomes" id="UP000318017"/>
    </source>
</evidence>
<dbReference type="GO" id="GO:0080164">
    <property type="term" value="P:regulation of nitric oxide metabolic process"/>
    <property type="evidence" value="ECO:0007669"/>
    <property type="project" value="TreeGrafter"/>
</dbReference>
<gene>
    <name evidence="5" type="ORF">Q31a_49190</name>
</gene>
<keyword evidence="4" id="KW-0482">Metalloprotease</keyword>
<dbReference type="InterPro" id="IPR012548">
    <property type="entry name" value="MATCAP"/>
</dbReference>
<dbReference type="Proteomes" id="UP000318017">
    <property type="component" value="Chromosome"/>
</dbReference>
<dbReference type="AlphaFoldDB" id="A0A518GD65"/>
<comment type="cofactor">
    <cofactor evidence="1">
        <name>Zn(2+)</name>
        <dbReference type="ChEBI" id="CHEBI:29105"/>
    </cofactor>
</comment>
<evidence type="ECO:0000313" key="5">
    <source>
        <dbReference type="EMBL" id="QDV26545.1"/>
    </source>
</evidence>
<dbReference type="PANTHER" id="PTHR31817">
    <property type="match status" value="1"/>
</dbReference>
<dbReference type="PANTHER" id="PTHR31817:SF0">
    <property type="entry name" value="CHROMOSOME UNDETERMINED SCAFFOLD_67, WHOLE GENOME SHOTGUN SEQUENCE"/>
    <property type="match status" value="1"/>
</dbReference>
<reference evidence="5 6" key="1">
    <citation type="submission" date="2019-02" db="EMBL/GenBank/DDBJ databases">
        <title>Deep-cultivation of Planctomycetes and their phenomic and genomic characterization uncovers novel biology.</title>
        <authorList>
            <person name="Wiegand S."/>
            <person name="Jogler M."/>
            <person name="Boedeker C."/>
            <person name="Pinto D."/>
            <person name="Vollmers J."/>
            <person name="Rivas-Marin E."/>
            <person name="Kohn T."/>
            <person name="Peeters S.H."/>
            <person name="Heuer A."/>
            <person name="Rast P."/>
            <person name="Oberbeckmann S."/>
            <person name="Bunk B."/>
            <person name="Jeske O."/>
            <person name="Meyerdierks A."/>
            <person name="Storesund J.E."/>
            <person name="Kallscheuer N."/>
            <person name="Luecker S."/>
            <person name="Lage O.M."/>
            <person name="Pohl T."/>
            <person name="Merkel B.J."/>
            <person name="Hornburger P."/>
            <person name="Mueller R.-W."/>
            <person name="Bruemmer F."/>
            <person name="Labrenz M."/>
            <person name="Spormann A.M."/>
            <person name="Op den Camp H."/>
            <person name="Overmann J."/>
            <person name="Amann R."/>
            <person name="Jetten M.S.M."/>
            <person name="Mascher T."/>
            <person name="Medema M.H."/>
            <person name="Devos D.P."/>
            <person name="Kaster A.-K."/>
            <person name="Ovreas L."/>
            <person name="Rohde M."/>
            <person name="Galperin M.Y."/>
            <person name="Jogler C."/>
        </authorList>
    </citation>
    <scope>NUCLEOTIDE SEQUENCE [LARGE SCALE GENOMIC DNA]</scope>
    <source>
        <strain evidence="5 6">Q31a</strain>
    </source>
</reference>
<evidence type="ECO:0000256" key="1">
    <source>
        <dbReference type="ARBA" id="ARBA00001947"/>
    </source>
</evidence>
<dbReference type="Pfam" id="PF08014">
    <property type="entry name" value="MATCAP"/>
    <property type="match status" value="1"/>
</dbReference>
<dbReference type="GO" id="GO:0006508">
    <property type="term" value="P:proteolysis"/>
    <property type="evidence" value="ECO:0007669"/>
    <property type="project" value="UniProtKB-KW"/>
</dbReference>
<evidence type="ECO:0008006" key="7">
    <source>
        <dbReference type="Google" id="ProtNLM"/>
    </source>
</evidence>
<name>A0A518GD65_9BACT</name>
<keyword evidence="3" id="KW-0378">Hydrolase</keyword>
<keyword evidence="6" id="KW-1185">Reference proteome</keyword>